<dbReference type="WBParaSite" id="scf7180000420538.g5433">
    <property type="protein sequence ID" value="scf7180000420538.g5433"/>
    <property type="gene ID" value="scf7180000420538.g5433"/>
</dbReference>
<evidence type="ECO:0000313" key="7">
    <source>
        <dbReference type="Proteomes" id="UP000887560"/>
    </source>
</evidence>
<feature type="compositionally biased region" description="Polar residues" evidence="2">
    <location>
        <begin position="397"/>
        <end position="408"/>
    </location>
</feature>
<keyword evidence="3" id="KW-0472">Membrane</keyword>
<dbReference type="InterPro" id="IPR054708">
    <property type="entry name" value="MTPAP-like_central"/>
</dbReference>
<evidence type="ECO:0000259" key="5">
    <source>
        <dbReference type="Pfam" id="PF18701"/>
    </source>
</evidence>
<dbReference type="InterPro" id="IPR012816">
    <property type="entry name" value="NADAR"/>
</dbReference>
<organism evidence="7 8">
    <name type="scientific">Meloidogyne floridensis</name>
    <dbReference type="NCBI Taxonomy" id="298350"/>
    <lineage>
        <taxon>Eukaryota</taxon>
        <taxon>Metazoa</taxon>
        <taxon>Ecdysozoa</taxon>
        <taxon>Nematoda</taxon>
        <taxon>Chromadorea</taxon>
        <taxon>Rhabditida</taxon>
        <taxon>Tylenchina</taxon>
        <taxon>Tylenchomorpha</taxon>
        <taxon>Tylenchoidea</taxon>
        <taxon>Meloidogynidae</taxon>
        <taxon>Meloidogyninae</taxon>
        <taxon>Meloidogyne</taxon>
    </lineage>
</organism>
<feature type="domain" description="Poly(A) RNA polymerase mitochondrial-like central palm" evidence="6">
    <location>
        <begin position="685"/>
        <end position="806"/>
    </location>
</feature>
<feature type="domain" description="DUF5641" evidence="5">
    <location>
        <begin position="34"/>
        <end position="123"/>
    </location>
</feature>
<dbReference type="InterPro" id="IPR043519">
    <property type="entry name" value="NT_sf"/>
</dbReference>
<feature type="coiled-coil region" evidence="1">
    <location>
        <begin position="174"/>
        <end position="202"/>
    </location>
</feature>
<dbReference type="PANTHER" id="PTHR12271:SF40">
    <property type="entry name" value="POLY(A) RNA POLYMERASE GLD2"/>
    <property type="match status" value="1"/>
</dbReference>
<dbReference type="GO" id="GO:0031123">
    <property type="term" value="P:RNA 3'-end processing"/>
    <property type="evidence" value="ECO:0007669"/>
    <property type="project" value="TreeGrafter"/>
</dbReference>
<dbReference type="InterPro" id="IPR040676">
    <property type="entry name" value="DUF5641"/>
</dbReference>
<dbReference type="Pfam" id="PF22600">
    <property type="entry name" value="MTPAP-like_central"/>
    <property type="match status" value="1"/>
</dbReference>
<proteinExistence type="predicted"/>
<dbReference type="SUPFAM" id="SSF81301">
    <property type="entry name" value="Nucleotidyltransferase"/>
    <property type="match status" value="1"/>
</dbReference>
<dbReference type="Pfam" id="PF18701">
    <property type="entry name" value="DUF5641"/>
    <property type="match status" value="1"/>
</dbReference>
<dbReference type="Gene3D" id="3.30.460.10">
    <property type="entry name" value="Beta Polymerase, domain 2"/>
    <property type="match status" value="1"/>
</dbReference>
<evidence type="ECO:0000256" key="3">
    <source>
        <dbReference type="SAM" id="Phobius"/>
    </source>
</evidence>
<dbReference type="Gene3D" id="1.10.357.40">
    <property type="entry name" value="YbiA-like"/>
    <property type="match status" value="1"/>
</dbReference>
<evidence type="ECO:0000259" key="4">
    <source>
        <dbReference type="Pfam" id="PF08719"/>
    </source>
</evidence>
<dbReference type="PANTHER" id="PTHR12271">
    <property type="entry name" value="POLY A POLYMERASE CID PAP -RELATED"/>
    <property type="match status" value="1"/>
</dbReference>
<dbReference type="SUPFAM" id="SSF143990">
    <property type="entry name" value="YbiA-like"/>
    <property type="match status" value="1"/>
</dbReference>
<dbReference type="SUPFAM" id="SSF81631">
    <property type="entry name" value="PAP/OAS1 substrate-binding domain"/>
    <property type="match status" value="1"/>
</dbReference>
<evidence type="ECO:0000313" key="8">
    <source>
        <dbReference type="WBParaSite" id="scf7180000420538.g5433"/>
    </source>
</evidence>
<name>A0A915NNX7_9BILA</name>
<sequence>MLKDNEVDIADTNYERNDPSYFDRYSSRDSLISKYKQATNAVEHFWKEWRTSYLMSLREKHLNCASKPKLIPEEGDIVIVSDKNIPRNLWNLAKITKIVSERTAKIKIGEKEFERAIKSLFPLELEQFPNKTREQIETEQENKTKNTINENFNNTLICNSISEQKMDDLVEIDVAEITTENLEKEEKIMEEIEEEETLSIEEGVIIEKLPDKPLIPQSKQGSSEVQEGLFTVNSPVWLVGDAHVEILAEVIKEKDYRAMITNHPAEEKFWTTLPARARLRDSLVIVILWFTTLIPNIFGILDWLTRIQNIRVIWIGAENPPYYPITTIKPTESLRELLNKLEETGVKFEFRKISKRKAKSTTETEKSQCSGSTVVEPPKNKTFLRSVVIHSQKEQQQKPTTSQSNNIIQPPAVEPRLGKNLHSNNKNEIYEAFADHKLVKNYPNVPVFDYLAGEHVYIEGKGEAIAFFTKRYILSNFWPSNFWIRNNQYFSVEQFYCHQKCLILGKNKEAKEVMSTLNPGVAKRIATLTTKEESFIWANYKYNIMYEALQVKFSLPRERAALVSTHPAMILESSSDSDWGTGLRLEPRMKIGYGNNNLGMLLMIVRDQIIAGTKENLSVYEDSDKDFRSCASSPILSINTQKTSPWGSTVELTKKQPTVELVEEKGIDKLKNSEEKREEKILEKFYETMENNYEERFEFITNLDSVLEKEIGECRAIPFESTLSRLAKKKADIDVFVFMAENGKPKEEKLKNIRNALRKHYQFDSLTVIARAKVPIIVAKFKNSFSIDLTVGGPSEMKGIYNSLALNVLGKLDEKFRIMFCAVKTWARNINDAKKGTLNSYSIVLLIQSFLFAKKWLPNIFELKPEIYQEEKIKSFVSSKLHCEIVNELKDENLTKNIKIITMLEEFFKWFLHLDFTKFMVNSRTGNLIERNKSKLFKNDQVVILEPFTKEANSARAVNMKGWKEIHQLLKMTVESANNNNWNKWLELLGIENPSWPCHGPPRVKTVSDSDSEPDESLENTLRKPSIIENMKNFALTSNHNQNEEYDPARNWKLSKFGKKNYKNQRVFLNSNIFSIMLILSLVQIGCASLLNPMICHNEGNSKFVKISREKSACLNIDKIFDEKPVTVKLNLYRPDIKDYEFKAKLCTIVAHTVTYWTNIINDQFTDTKQTHIRMSKEECEEMIRTRICKYGNLFGDFSTLIATTNKLEFAHTYWSIGKTKKTVTNCIIKTITLISRPGLDTLSAPLINVEHCKYSEGYCHIAEESIVVWNIEPKEGTNAFWYNDKRRCVFKKFVTRNGTLYRNGWLSNPNDLALTFAEDPRTILSCEEWLVISEQGIAVEQRQYDLMHGLIRNRKRREKELGILEGSVEVSQLESQMQARSLFADRELRRAFATYSKMLCEYITDSALSGEDFSHLNPTLTIRKLANTNEIEARWIDKNILEFWPCTTIHKYHFTPTDGTCYRKLTVNVSISDSENYIKAFLDPLTFILSRQADKSQCEQNRIIAVVLNGIVTQVDQLTGKISQKTNNNKLVPSATRNAAIDKKFPNE</sequence>
<dbReference type="CDD" id="cd05402">
    <property type="entry name" value="NT_PAP_TUTase"/>
    <property type="match status" value="1"/>
</dbReference>
<dbReference type="InterPro" id="IPR037238">
    <property type="entry name" value="YbiA-like_sf"/>
</dbReference>
<dbReference type="CDD" id="cd15457">
    <property type="entry name" value="NADAR"/>
    <property type="match status" value="1"/>
</dbReference>
<keyword evidence="3" id="KW-1133">Transmembrane helix</keyword>
<feature type="region of interest" description="Disordered" evidence="2">
    <location>
        <begin position="393"/>
        <end position="421"/>
    </location>
</feature>
<dbReference type="Pfam" id="PF08719">
    <property type="entry name" value="NADAR"/>
    <property type="match status" value="1"/>
</dbReference>
<keyword evidence="1" id="KW-0175">Coiled coil</keyword>
<dbReference type="GO" id="GO:0016779">
    <property type="term" value="F:nucleotidyltransferase activity"/>
    <property type="evidence" value="ECO:0007669"/>
    <property type="project" value="TreeGrafter"/>
</dbReference>
<accession>A0A915NNX7</accession>
<evidence type="ECO:0000259" key="6">
    <source>
        <dbReference type="Pfam" id="PF22600"/>
    </source>
</evidence>
<feature type="transmembrane region" description="Helical" evidence="3">
    <location>
        <begin position="283"/>
        <end position="304"/>
    </location>
</feature>
<feature type="domain" description="NADAR" evidence="4">
    <location>
        <begin position="470"/>
        <end position="609"/>
    </location>
</feature>
<dbReference type="Proteomes" id="UP000887560">
    <property type="component" value="Unplaced"/>
</dbReference>
<dbReference type="Gene3D" id="1.10.1410.10">
    <property type="match status" value="1"/>
</dbReference>
<reference evidence="8" key="1">
    <citation type="submission" date="2022-11" db="UniProtKB">
        <authorList>
            <consortium name="WormBaseParasite"/>
        </authorList>
    </citation>
    <scope>IDENTIFICATION</scope>
</reference>
<dbReference type="NCBIfam" id="TIGR02464">
    <property type="entry name" value="ribofla_fusion"/>
    <property type="match status" value="1"/>
</dbReference>
<keyword evidence="3" id="KW-0812">Transmembrane</keyword>
<evidence type="ECO:0000256" key="2">
    <source>
        <dbReference type="SAM" id="MobiDB-lite"/>
    </source>
</evidence>
<evidence type="ECO:0000256" key="1">
    <source>
        <dbReference type="SAM" id="Coils"/>
    </source>
</evidence>
<keyword evidence="7" id="KW-1185">Reference proteome</keyword>
<protein>
    <submittedName>
        <fullName evidence="8">DUF5641 domain-containing protein</fullName>
    </submittedName>
</protein>